<dbReference type="EC" id="2.3.2.27" evidence="2"/>
<dbReference type="InterPro" id="IPR011989">
    <property type="entry name" value="ARM-like"/>
</dbReference>
<comment type="catalytic activity">
    <reaction evidence="2">
        <text>S-ubiquitinyl-[E2 ubiquitin-conjugating enzyme]-L-cysteine + [acceptor protein]-L-lysine = [E2 ubiquitin-conjugating enzyme]-L-cysteine + N(6)-ubiquitinyl-[acceptor protein]-L-lysine.</text>
        <dbReference type="EC" id="2.3.2.27"/>
    </reaction>
</comment>
<accession>A0A7J9B4M6</accession>
<evidence type="ECO:0000256" key="1">
    <source>
        <dbReference type="ARBA" id="ARBA00022786"/>
    </source>
</evidence>
<comment type="pathway">
    <text evidence="2">Protein modification; protein ubiquitination.</text>
</comment>
<comment type="caution">
    <text evidence="4">The sequence shown here is derived from an EMBL/GenBank/DDBJ whole genome shotgun (WGS) entry which is preliminary data.</text>
</comment>
<organism evidence="4 5">
    <name type="scientific">Gossypium laxum</name>
    <dbReference type="NCBI Taxonomy" id="34288"/>
    <lineage>
        <taxon>Eukaryota</taxon>
        <taxon>Viridiplantae</taxon>
        <taxon>Streptophyta</taxon>
        <taxon>Embryophyta</taxon>
        <taxon>Tracheophyta</taxon>
        <taxon>Spermatophyta</taxon>
        <taxon>Magnoliopsida</taxon>
        <taxon>eudicotyledons</taxon>
        <taxon>Gunneridae</taxon>
        <taxon>Pentapetalae</taxon>
        <taxon>rosids</taxon>
        <taxon>malvids</taxon>
        <taxon>Malvales</taxon>
        <taxon>Malvaceae</taxon>
        <taxon>Malvoideae</taxon>
        <taxon>Gossypium</taxon>
    </lineage>
</organism>
<dbReference type="Pfam" id="PF25598">
    <property type="entry name" value="ARM_PUB"/>
    <property type="match status" value="1"/>
</dbReference>
<dbReference type="PANTHER" id="PTHR22849:SF103">
    <property type="entry name" value="U-BOX DOMAIN-CONTAINING PROTEIN"/>
    <property type="match status" value="1"/>
</dbReference>
<dbReference type="SUPFAM" id="SSF48371">
    <property type="entry name" value="ARM repeat"/>
    <property type="match status" value="1"/>
</dbReference>
<dbReference type="InterPro" id="IPR058678">
    <property type="entry name" value="ARM_PUB"/>
</dbReference>
<dbReference type="EMBL" id="JABEZV010449242">
    <property type="protein sequence ID" value="MBA0731291.1"/>
    <property type="molecule type" value="Genomic_DNA"/>
</dbReference>
<keyword evidence="2" id="KW-0808">Transferase</keyword>
<proteinExistence type="predicted"/>
<evidence type="ECO:0000313" key="4">
    <source>
        <dbReference type="EMBL" id="MBA0731291.1"/>
    </source>
</evidence>
<keyword evidence="5" id="KW-1185">Reference proteome</keyword>
<dbReference type="InterPro" id="IPR045185">
    <property type="entry name" value="PUB22/23/24-like"/>
</dbReference>
<sequence length="228" mass="24897">MNFVEQGLTCVLKLLPYGELESLNMLKQDSKLEFLVVLFEYGSIMVKQSLCHLVGVISSSSSTRELCAMIGKHPRFLNLIVCIVNQNNEASETGIKAISALCCLESNRGKLVQQGLIDALVTYILNSERSLAAMAMAILEQVLGIERAKEALIKNPNGVKAVVKMVFRVSDHGGSESAVNSLMMVCRESLEAREKAIVAGVLTQLLLLLQSQCNGRTKTKATTLLRLL</sequence>
<dbReference type="AlphaFoldDB" id="A0A7J9B4M6"/>
<dbReference type="GO" id="GO:0016567">
    <property type="term" value="P:protein ubiquitination"/>
    <property type="evidence" value="ECO:0007669"/>
    <property type="project" value="UniProtKB-UniRule"/>
</dbReference>
<name>A0A7J9B4M6_9ROSI</name>
<reference evidence="4 5" key="1">
    <citation type="journal article" date="2019" name="Genome Biol. Evol.">
        <title>Insights into the evolution of the New World diploid cottons (Gossypium, subgenus Houzingenia) based on genome sequencing.</title>
        <authorList>
            <person name="Grover C.E."/>
            <person name="Arick M.A. 2nd"/>
            <person name="Thrash A."/>
            <person name="Conover J.L."/>
            <person name="Sanders W.S."/>
            <person name="Peterson D.G."/>
            <person name="Frelichowski J.E."/>
            <person name="Scheffler J.A."/>
            <person name="Scheffler B.E."/>
            <person name="Wendel J.F."/>
        </authorList>
    </citation>
    <scope>NUCLEOTIDE SEQUENCE [LARGE SCALE GENOMIC DNA]</scope>
    <source>
        <strain evidence="4">4</strain>
        <tissue evidence="4">Leaf</tissue>
    </source>
</reference>
<evidence type="ECO:0000256" key="2">
    <source>
        <dbReference type="RuleBase" id="RU369093"/>
    </source>
</evidence>
<evidence type="ECO:0000313" key="5">
    <source>
        <dbReference type="Proteomes" id="UP000593574"/>
    </source>
</evidence>
<protein>
    <recommendedName>
        <fullName evidence="2 3">U-box domain-containing protein</fullName>
        <ecNumber evidence="2">2.3.2.27</ecNumber>
    </recommendedName>
    <alternativeName>
        <fullName evidence="2">RING-type E3 ubiquitin transferase PUB</fullName>
    </alternativeName>
</protein>
<gene>
    <name evidence="4" type="ORF">Golax_025721</name>
</gene>
<feature type="domain" description="U-box" evidence="3">
    <location>
        <begin position="12"/>
        <end position="227"/>
    </location>
</feature>
<dbReference type="Gene3D" id="1.25.10.10">
    <property type="entry name" value="Leucine-rich Repeat Variant"/>
    <property type="match status" value="1"/>
</dbReference>
<dbReference type="GO" id="GO:0061630">
    <property type="term" value="F:ubiquitin protein ligase activity"/>
    <property type="evidence" value="ECO:0007669"/>
    <property type="project" value="UniProtKB-UniRule"/>
</dbReference>
<evidence type="ECO:0000259" key="3">
    <source>
        <dbReference type="Pfam" id="PF25598"/>
    </source>
</evidence>
<keyword evidence="1 2" id="KW-0833">Ubl conjugation pathway</keyword>
<comment type="function">
    <text evidence="2">Functions as an E3 ubiquitin ligase.</text>
</comment>
<dbReference type="InterPro" id="IPR016024">
    <property type="entry name" value="ARM-type_fold"/>
</dbReference>
<dbReference type="Proteomes" id="UP000593574">
    <property type="component" value="Unassembled WGS sequence"/>
</dbReference>
<dbReference type="PANTHER" id="PTHR22849">
    <property type="entry name" value="WDSAM1 PROTEIN"/>
    <property type="match status" value="1"/>
</dbReference>